<evidence type="ECO:0000256" key="2">
    <source>
        <dbReference type="ARBA" id="ARBA00022771"/>
    </source>
</evidence>
<feature type="region of interest" description="Disordered" evidence="6">
    <location>
        <begin position="192"/>
        <end position="311"/>
    </location>
</feature>
<feature type="domain" description="GRF-type" evidence="7">
    <location>
        <begin position="3"/>
        <end position="45"/>
    </location>
</feature>
<feature type="compositionally biased region" description="Acidic residues" evidence="6">
    <location>
        <begin position="119"/>
        <end position="132"/>
    </location>
</feature>
<feature type="compositionally biased region" description="Low complexity" evidence="6">
    <location>
        <begin position="155"/>
        <end position="164"/>
    </location>
</feature>
<feature type="non-terminal residue" evidence="8">
    <location>
        <position position="1"/>
    </location>
</feature>
<dbReference type="InParanoid" id="G2Q0A4"/>
<feature type="compositionally biased region" description="Polar residues" evidence="6">
    <location>
        <begin position="206"/>
        <end position="215"/>
    </location>
</feature>
<keyword evidence="3" id="KW-0862">Zinc</keyword>
<feature type="region of interest" description="Disordered" evidence="6">
    <location>
        <begin position="403"/>
        <end position="447"/>
    </location>
</feature>
<sequence length="447" mass="47690">GACEPALNASFLQVKKEGANKGRWFYTCQKPREEQCRFFLWEDAARAREKSARNEPSVFNRPRTRRPASSGGTPQWDIASTVTSSGPLYSPASSIPFTPGPRQRIFRGVPRAGAASWSSDEDEDEDGDDSGADDDRRAGTTTPTPKRKRSDVDDAAAPDAPSPSRNAATDLSDLDAEMADELVEVTNQAERLHRPRLAQPPHHRSQISGPHTTPSRAGLGRGDLSTPESGNSFASVTSGGPDAKRLRTARGVPVTPTPARTRNALAGAAAQRQSTLSSPATATTTTTTATTPTATTPTAALSPPGNSHEGDAEITTTVLSLLRAEPVSAAARRAVREELNRHARRARGVEQARDSLRQTLRARETALAELRARVAQLENERRMRREVLRSDLLALSQEDLLLSSSLEGEGEGDGEGEGEGQGQGSGLVRVRARALTSGRSGGVTSDL</sequence>
<protein>
    <recommendedName>
        <fullName evidence="7">GRF-type domain-containing protein</fullName>
    </recommendedName>
</protein>
<evidence type="ECO:0000256" key="3">
    <source>
        <dbReference type="ARBA" id="ARBA00022833"/>
    </source>
</evidence>
<evidence type="ECO:0000259" key="7">
    <source>
        <dbReference type="PROSITE" id="PS51999"/>
    </source>
</evidence>
<keyword evidence="2 4" id="KW-0863">Zinc-finger</keyword>
<feature type="compositionally biased region" description="Acidic residues" evidence="6">
    <location>
        <begin position="408"/>
        <end position="418"/>
    </location>
</feature>
<gene>
    <name evidence="8" type="ORF">MYCTH_2050335</name>
</gene>
<dbReference type="VEuPathDB" id="FungiDB:MYCTH_2050335"/>
<proteinExistence type="predicted"/>
<dbReference type="eggNOG" id="ENOG502SYR7">
    <property type="taxonomic scope" value="Eukaryota"/>
</dbReference>
<feature type="compositionally biased region" description="Polar residues" evidence="6">
    <location>
        <begin position="226"/>
        <end position="238"/>
    </location>
</feature>
<feature type="compositionally biased region" description="Low complexity" evidence="6">
    <location>
        <begin position="259"/>
        <end position="304"/>
    </location>
</feature>
<reference evidence="8 9" key="1">
    <citation type="journal article" date="2011" name="Nat. Biotechnol.">
        <title>Comparative genomic analysis of the thermophilic biomass-degrading fungi Myceliophthora thermophila and Thielavia terrestris.</title>
        <authorList>
            <person name="Berka R.M."/>
            <person name="Grigoriev I.V."/>
            <person name="Otillar R."/>
            <person name="Salamov A."/>
            <person name="Grimwood J."/>
            <person name="Reid I."/>
            <person name="Ishmael N."/>
            <person name="John T."/>
            <person name="Darmond C."/>
            <person name="Moisan M.-C."/>
            <person name="Henrissat B."/>
            <person name="Coutinho P.M."/>
            <person name="Lombard V."/>
            <person name="Natvig D.O."/>
            <person name="Lindquist E."/>
            <person name="Schmutz J."/>
            <person name="Lucas S."/>
            <person name="Harris P."/>
            <person name="Powlowski J."/>
            <person name="Bellemare A."/>
            <person name="Taylor D."/>
            <person name="Butler G."/>
            <person name="de Vries R.P."/>
            <person name="Allijn I.E."/>
            <person name="van den Brink J."/>
            <person name="Ushinsky S."/>
            <person name="Storms R."/>
            <person name="Powell A.J."/>
            <person name="Paulsen I.T."/>
            <person name="Elbourne L.D.H."/>
            <person name="Baker S.E."/>
            <person name="Magnuson J."/>
            <person name="LaBoissiere S."/>
            <person name="Clutterbuck A.J."/>
            <person name="Martinez D."/>
            <person name="Wogulis M."/>
            <person name="de Leon A.L."/>
            <person name="Rey M.W."/>
            <person name="Tsang A."/>
        </authorList>
    </citation>
    <scope>NUCLEOTIDE SEQUENCE [LARGE SCALE GENOMIC DNA]</scope>
    <source>
        <strain evidence="9">ATCC 42464 / BCRC 31852 / DSM 1799</strain>
    </source>
</reference>
<feature type="compositionally biased region" description="Basic residues" evidence="6">
    <location>
        <begin position="193"/>
        <end position="205"/>
    </location>
</feature>
<name>G2Q0A4_THET4</name>
<evidence type="ECO:0000313" key="8">
    <source>
        <dbReference type="EMBL" id="AEO53167.1"/>
    </source>
</evidence>
<dbReference type="Pfam" id="PF06839">
    <property type="entry name" value="Zn_ribbon_GRF"/>
    <property type="match status" value="1"/>
</dbReference>
<dbReference type="Proteomes" id="UP000007322">
    <property type="component" value="Chromosome 1"/>
</dbReference>
<dbReference type="HOGENOM" id="CLU_037645_1_0_1"/>
<dbReference type="PROSITE" id="PS51999">
    <property type="entry name" value="ZF_GRF"/>
    <property type="match status" value="1"/>
</dbReference>
<dbReference type="OMA" id="WFWTCAQ"/>
<evidence type="ECO:0000256" key="1">
    <source>
        <dbReference type="ARBA" id="ARBA00022723"/>
    </source>
</evidence>
<keyword evidence="9" id="KW-1185">Reference proteome</keyword>
<evidence type="ECO:0000256" key="4">
    <source>
        <dbReference type="PROSITE-ProRule" id="PRU01343"/>
    </source>
</evidence>
<feature type="compositionally biased region" description="Polar residues" evidence="6">
    <location>
        <begin position="70"/>
        <end position="96"/>
    </location>
</feature>
<evidence type="ECO:0000256" key="6">
    <source>
        <dbReference type="SAM" id="MobiDB-lite"/>
    </source>
</evidence>
<feature type="region of interest" description="Disordered" evidence="6">
    <location>
        <begin position="48"/>
        <end position="168"/>
    </location>
</feature>
<accession>G2Q0A4</accession>
<dbReference type="AlphaFoldDB" id="G2Q0A4"/>
<evidence type="ECO:0000313" key="9">
    <source>
        <dbReference type="Proteomes" id="UP000007322"/>
    </source>
</evidence>
<dbReference type="KEGG" id="mtm:MYCTH_2050335"/>
<organism evidence="8 9">
    <name type="scientific">Thermothelomyces thermophilus (strain ATCC 42464 / BCRC 31852 / DSM 1799)</name>
    <name type="common">Sporotrichum thermophile</name>
    <dbReference type="NCBI Taxonomy" id="573729"/>
    <lineage>
        <taxon>Eukaryota</taxon>
        <taxon>Fungi</taxon>
        <taxon>Dikarya</taxon>
        <taxon>Ascomycota</taxon>
        <taxon>Pezizomycotina</taxon>
        <taxon>Sordariomycetes</taxon>
        <taxon>Sordariomycetidae</taxon>
        <taxon>Sordariales</taxon>
        <taxon>Chaetomiaceae</taxon>
        <taxon>Thermothelomyces</taxon>
    </lineage>
</organism>
<dbReference type="RefSeq" id="XP_003658412.1">
    <property type="nucleotide sequence ID" value="XM_003658364.1"/>
</dbReference>
<dbReference type="STRING" id="573729.G2Q0A4"/>
<dbReference type="OrthoDB" id="4590869at2759"/>
<feature type="coiled-coil region" evidence="5">
    <location>
        <begin position="349"/>
        <end position="387"/>
    </location>
</feature>
<evidence type="ECO:0000256" key="5">
    <source>
        <dbReference type="SAM" id="Coils"/>
    </source>
</evidence>
<dbReference type="GeneID" id="11508155"/>
<keyword evidence="1" id="KW-0479">Metal-binding</keyword>
<dbReference type="InterPro" id="IPR010666">
    <property type="entry name" value="Znf_GRF"/>
</dbReference>
<keyword evidence="5" id="KW-0175">Coiled coil</keyword>
<dbReference type="GO" id="GO:0008270">
    <property type="term" value="F:zinc ion binding"/>
    <property type="evidence" value="ECO:0007669"/>
    <property type="project" value="UniProtKB-KW"/>
</dbReference>
<dbReference type="EMBL" id="CP003002">
    <property type="protein sequence ID" value="AEO53167.1"/>
    <property type="molecule type" value="Genomic_DNA"/>
</dbReference>